<dbReference type="CDD" id="cd02440">
    <property type="entry name" value="AdoMet_MTases"/>
    <property type="match status" value="1"/>
</dbReference>
<dbReference type="OrthoDB" id="2287745at2"/>
<dbReference type="Pfam" id="PF13649">
    <property type="entry name" value="Methyltransf_25"/>
    <property type="match status" value="1"/>
</dbReference>
<protein>
    <submittedName>
        <fullName evidence="2">Methylase</fullName>
    </submittedName>
</protein>
<keyword evidence="2" id="KW-0808">Transferase</keyword>
<dbReference type="GO" id="GO:0008168">
    <property type="term" value="F:methyltransferase activity"/>
    <property type="evidence" value="ECO:0007669"/>
    <property type="project" value="UniProtKB-KW"/>
</dbReference>
<proteinExistence type="predicted"/>
<name>A0A4P5PRL1_9ENTE</name>
<sequence length="243" mass="28633">MKKSEVESFWDAFAKEYETIQQESRFPIAMHLYEFLIEQQILPCKSFLDMAGGTGRYMEIFQQAVADYDLVDLSSAMLAIAKTKILSDRVNLIHQEQSQFLEKQNKVYDIVFAAMTPSIQTKNDFFSLLSHGRKWGLFLRLVSQEDSLFSPFEEKVDEPNPLNEYRTYLDEEKVTYQTKVFSFSSTETVKSDFFQAYFQDEWPQELLEARLHQLFDAKKEARNEQSVRYELLLVPLDQENQFN</sequence>
<keyword evidence="3" id="KW-1185">Reference proteome</keyword>
<accession>A0A4P5PRL1</accession>
<gene>
    <name evidence="2" type="ORF">NRIC_32940</name>
</gene>
<dbReference type="InterPro" id="IPR029063">
    <property type="entry name" value="SAM-dependent_MTases_sf"/>
</dbReference>
<comment type="caution">
    <text evidence="2">The sequence shown here is derived from an EMBL/GenBank/DDBJ whole genome shotgun (WGS) entry which is preliminary data.</text>
</comment>
<dbReference type="AlphaFoldDB" id="A0A4P5PRL1"/>
<dbReference type="RefSeq" id="WP_146623794.1">
    <property type="nucleotide sequence ID" value="NZ_BJCC01000031.1"/>
</dbReference>
<organism evidence="2 3">
    <name type="scientific">Enterococcus florum</name>
    <dbReference type="NCBI Taxonomy" id="2480627"/>
    <lineage>
        <taxon>Bacteria</taxon>
        <taxon>Bacillati</taxon>
        <taxon>Bacillota</taxon>
        <taxon>Bacilli</taxon>
        <taxon>Lactobacillales</taxon>
        <taxon>Enterococcaceae</taxon>
        <taxon>Enterococcus</taxon>
    </lineage>
</organism>
<evidence type="ECO:0000313" key="3">
    <source>
        <dbReference type="Proteomes" id="UP000290567"/>
    </source>
</evidence>
<dbReference type="Proteomes" id="UP000290567">
    <property type="component" value="Unassembled WGS sequence"/>
</dbReference>
<reference evidence="3" key="1">
    <citation type="submission" date="2019-02" db="EMBL/GenBank/DDBJ databases">
        <title>Draft genome sequence of Enterococcus sp. Gos25-1.</title>
        <authorList>
            <person name="Tanaka N."/>
            <person name="Shiwa Y."/>
            <person name="Fujita N."/>
        </authorList>
    </citation>
    <scope>NUCLEOTIDE SEQUENCE [LARGE SCALE GENOMIC DNA]</scope>
    <source>
        <strain evidence="3">Gos25-1</strain>
    </source>
</reference>
<evidence type="ECO:0000259" key="1">
    <source>
        <dbReference type="Pfam" id="PF13649"/>
    </source>
</evidence>
<keyword evidence="2" id="KW-0489">Methyltransferase</keyword>
<dbReference type="Gene3D" id="3.40.50.150">
    <property type="entry name" value="Vaccinia Virus protein VP39"/>
    <property type="match status" value="1"/>
</dbReference>
<dbReference type="GO" id="GO:0032259">
    <property type="term" value="P:methylation"/>
    <property type="evidence" value="ECO:0007669"/>
    <property type="project" value="UniProtKB-KW"/>
</dbReference>
<feature type="domain" description="Methyltransferase" evidence="1">
    <location>
        <begin position="48"/>
        <end position="122"/>
    </location>
</feature>
<dbReference type="InterPro" id="IPR041698">
    <property type="entry name" value="Methyltransf_25"/>
</dbReference>
<dbReference type="EMBL" id="BJCC01000031">
    <property type="protein sequence ID" value="GCF95403.1"/>
    <property type="molecule type" value="Genomic_DNA"/>
</dbReference>
<dbReference type="SUPFAM" id="SSF53335">
    <property type="entry name" value="S-adenosyl-L-methionine-dependent methyltransferases"/>
    <property type="match status" value="1"/>
</dbReference>
<evidence type="ECO:0000313" key="2">
    <source>
        <dbReference type="EMBL" id="GCF95403.1"/>
    </source>
</evidence>